<keyword evidence="3" id="KW-1185">Reference proteome</keyword>
<dbReference type="AlphaFoldDB" id="A0A1L9T6Y9"/>
<evidence type="ECO:0000313" key="2">
    <source>
        <dbReference type="EMBL" id="OJJ55053.1"/>
    </source>
</evidence>
<dbReference type="SUPFAM" id="SSF51735">
    <property type="entry name" value="NAD(P)-binding Rossmann-fold domains"/>
    <property type="match status" value="1"/>
</dbReference>
<dbReference type="Pfam" id="PF00106">
    <property type="entry name" value="adh_short"/>
    <property type="match status" value="1"/>
</dbReference>
<evidence type="ECO:0000313" key="3">
    <source>
        <dbReference type="Proteomes" id="UP000184356"/>
    </source>
</evidence>
<dbReference type="OrthoDB" id="7289984at2759"/>
<protein>
    <submittedName>
        <fullName evidence="2">Uncharacterized protein</fullName>
    </submittedName>
</protein>
<reference evidence="3" key="1">
    <citation type="journal article" date="2017" name="Genome Biol.">
        <title>Comparative genomics reveals high biological diversity and specific adaptations in the industrially and medically important fungal genus Aspergillus.</title>
        <authorList>
            <person name="de Vries R.P."/>
            <person name="Riley R."/>
            <person name="Wiebenga A."/>
            <person name="Aguilar-Osorio G."/>
            <person name="Amillis S."/>
            <person name="Uchima C.A."/>
            <person name="Anderluh G."/>
            <person name="Asadollahi M."/>
            <person name="Askin M."/>
            <person name="Barry K."/>
            <person name="Battaglia E."/>
            <person name="Bayram O."/>
            <person name="Benocci T."/>
            <person name="Braus-Stromeyer S.A."/>
            <person name="Caldana C."/>
            <person name="Canovas D."/>
            <person name="Cerqueira G.C."/>
            <person name="Chen F."/>
            <person name="Chen W."/>
            <person name="Choi C."/>
            <person name="Clum A."/>
            <person name="Dos Santos R.A."/>
            <person name="Damasio A.R."/>
            <person name="Diallinas G."/>
            <person name="Emri T."/>
            <person name="Fekete E."/>
            <person name="Flipphi M."/>
            <person name="Freyberg S."/>
            <person name="Gallo A."/>
            <person name="Gournas C."/>
            <person name="Habgood R."/>
            <person name="Hainaut M."/>
            <person name="Harispe M.L."/>
            <person name="Henrissat B."/>
            <person name="Hilden K.S."/>
            <person name="Hope R."/>
            <person name="Hossain A."/>
            <person name="Karabika E."/>
            <person name="Karaffa L."/>
            <person name="Karanyi Z."/>
            <person name="Krasevec N."/>
            <person name="Kuo A."/>
            <person name="Kusch H."/>
            <person name="LaButti K."/>
            <person name="Lagendijk E.L."/>
            <person name="Lapidus A."/>
            <person name="Levasseur A."/>
            <person name="Lindquist E."/>
            <person name="Lipzen A."/>
            <person name="Logrieco A.F."/>
            <person name="MacCabe A."/>
            <person name="Maekelae M.R."/>
            <person name="Malavazi I."/>
            <person name="Melin P."/>
            <person name="Meyer V."/>
            <person name="Mielnichuk N."/>
            <person name="Miskei M."/>
            <person name="Molnar A.P."/>
            <person name="Mule G."/>
            <person name="Ngan C.Y."/>
            <person name="Orejas M."/>
            <person name="Orosz E."/>
            <person name="Ouedraogo J.P."/>
            <person name="Overkamp K.M."/>
            <person name="Park H.-S."/>
            <person name="Perrone G."/>
            <person name="Piumi F."/>
            <person name="Punt P.J."/>
            <person name="Ram A.F."/>
            <person name="Ramon A."/>
            <person name="Rauscher S."/>
            <person name="Record E."/>
            <person name="Riano-Pachon D.M."/>
            <person name="Robert V."/>
            <person name="Roehrig J."/>
            <person name="Ruller R."/>
            <person name="Salamov A."/>
            <person name="Salih N.S."/>
            <person name="Samson R.A."/>
            <person name="Sandor E."/>
            <person name="Sanguinetti M."/>
            <person name="Schuetze T."/>
            <person name="Sepcic K."/>
            <person name="Shelest E."/>
            <person name="Sherlock G."/>
            <person name="Sophianopoulou V."/>
            <person name="Squina F.M."/>
            <person name="Sun H."/>
            <person name="Susca A."/>
            <person name="Todd R.B."/>
            <person name="Tsang A."/>
            <person name="Unkles S.E."/>
            <person name="van de Wiele N."/>
            <person name="van Rossen-Uffink D."/>
            <person name="Oliveira J.V."/>
            <person name="Vesth T.C."/>
            <person name="Visser J."/>
            <person name="Yu J.-H."/>
            <person name="Zhou M."/>
            <person name="Andersen M.R."/>
            <person name="Archer D.B."/>
            <person name="Baker S.E."/>
            <person name="Benoit I."/>
            <person name="Brakhage A.A."/>
            <person name="Braus G.H."/>
            <person name="Fischer R."/>
            <person name="Frisvad J.C."/>
            <person name="Goldman G.H."/>
            <person name="Houbraken J."/>
            <person name="Oakley B."/>
            <person name="Pocsi I."/>
            <person name="Scazzocchio C."/>
            <person name="Seiboth B."/>
            <person name="vanKuyk P.A."/>
            <person name="Wortman J."/>
            <person name="Dyer P.S."/>
            <person name="Grigoriev I.V."/>
        </authorList>
    </citation>
    <scope>NUCLEOTIDE SEQUENCE [LARGE SCALE GENOMIC DNA]</scope>
    <source>
        <strain evidence="3">CBS 593.65</strain>
    </source>
</reference>
<dbReference type="InterPro" id="IPR020904">
    <property type="entry name" value="Sc_DH/Rdtase_CS"/>
</dbReference>
<name>A0A1L9T6Y9_9EURO</name>
<sequence>MPVYLVTGVGRGLGYALMKTLAENQKNTVLGLARNKAAAEIRMKSDGFNALILEADITDQPALTRAAETAAHFLDGKGIDVVINNAAYVSETTALKSLDDFEGNIQFAIEDIHKSIDVNVFGTLRTITTFLPLVKRGELKKVISISSGMGDIDFINEIQLPIAAPYAVSKAALTTLTAKFAAAYADQGILFASICPGRVDTAEPGATVSSDDIAQLAKYGPKFELYSPGFQPSSPESAAKSILAAIERSSLAGGYSGKAKISCYNDGVP</sequence>
<dbReference type="PANTHER" id="PTHR45458">
    <property type="entry name" value="SHORT-CHAIN DEHYDROGENASE/REDUCTASE SDR"/>
    <property type="match status" value="1"/>
</dbReference>
<dbReference type="RefSeq" id="XP_040698859.1">
    <property type="nucleotide sequence ID" value="XM_040850593.1"/>
</dbReference>
<accession>A0A1L9T6Y9</accession>
<dbReference type="VEuPathDB" id="FungiDB:ASPSYDRAFT_71594"/>
<dbReference type="GO" id="GO:0044550">
    <property type="term" value="P:secondary metabolite biosynthetic process"/>
    <property type="evidence" value="ECO:0007669"/>
    <property type="project" value="UniProtKB-ARBA"/>
</dbReference>
<dbReference type="InterPro" id="IPR036291">
    <property type="entry name" value="NAD(P)-bd_dom_sf"/>
</dbReference>
<keyword evidence="1" id="KW-0521">NADP</keyword>
<dbReference type="InterPro" id="IPR002347">
    <property type="entry name" value="SDR_fam"/>
</dbReference>
<dbReference type="PANTHER" id="PTHR45458:SF3">
    <property type="entry name" value="CHAIN DEHYDROGENASE (ATSC), PUTATIVE-RELATED"/>
    <property type="match status" value="1"/>
</dbReference>
<dbReference type="GeneID" id="63766666"/>
<organism evidence="2 3">
    <name type="scientific">Aspergillus sydowii CBS 593.65</name>
    <dbReference type="NCBI Taxonomy" id="1036612"/>
    <lineage>
        <taxon>Eukaryota</taxon>
        <taxon>Fungi</taxon>
        <taxon>Dikarya</taxon>
        <taxon>Ascomycota</taxon>
        <taxon>Pezizomycotina</taxon>
        <taxon>Eurotiomycetes</taxon>
        <taxon>Eurotiomycetidae</taxon>
        <taxon>Eurotiales</taxon>
        <taxon>Aspergillaceae</taxon>
        <taxon>Aspergillus</taxon>
        <taxon>Aspergillus subgen. Nidulantes</taxon>
    </lineage>
</organism>
<dbReference type="PRINTS" id="PR00081">
    <property type="entry name" value="GDHRDH"/>
</dbReference>
<dbReference type="EMBL" id="KV878593">
    <property type="protein sequence ID" value="OJJ55053.1"/>
    <property type="molecule type" value="Genomic_DNA"/>
</dbReference>
<gene>
    <name evidence="2" type="ORF">ASPSYDRAFT_71594</name>
</gene>
<evidence type="ECO:0000256" key="1">
    <source>
        <dbReference type="ARBA" id="ARBA00022857"/>
    </source>
</evidence>
<dbReference type="GO" id="GO:0016616">
    <property type="term" value="F:oxidoreductase activity, acting on the CH-OH group of donors, NAD or NADP as acceptor"/>
    <property type="evidence" value="ECO:0007669"/>
    <property type="project" value="TreeGrafter"/>
</dbReference>
<dbReference type="Gene3D" id="3.40.50.720">
    <property type="entry name" value="NAD(P)-binding Rossmann-like Domain"/>
    <property type="match status" value="1"/>
</dbReference>
<dbReference type="Proteomes" id="UP000184356">
    <property type="component" value="Unassembled WGS sequence"/>
</dbReference>
<proteinExistence type="predicted"/>
<dbReference type="PROSITE" id="PS00061">
    <property type="entry name" value="ADH_SHORT"/>
    <property type="match status" value="1"/>
</dbReference>
<dbReference type="InterPro" id="IPR052184">
    <property type="entry name" value="SDR_enzymes"/>
</dbReference>